<dbReference type="GO" id="GO:0005858">
    <property type="term" value="C:axonemal dynein complex"/>
    <property type="evidence" value="ECO:0007669"/>
    <property type="project" value="InterPro"/>
</dbReference>
<comment type="subcellular location">
    <subcellularLocation>
        <location evidence="1">Cytoplasm</location>
        <location evidence="1">Cytoskeleton</location>
        <location evidence="1">Flagellum axoneme</location>
    </subcellularLocation>
    <subcellularLocation>
        <location evidence="8">Cytoplasm</location>
        <location evidence="8">Cytoskeleton</location>
        <location evidence="8">Flagellum basal body</location>
    </subcellularLocation>
</comment>
<evidence type="ECO:0000256" key="14">
    <source>
        <dbReference type="SAM" id="MobiDB-lite"/>
    </source>
</evidence>
<evidence type="ECO:0000256" key="1">
    <source>
        <dbReference type="ARBA" id="ARBA00004611"/>
    </source>
</evidence>
<dbReference type="Pfam" id="PF14772">
    <property type="entry name" value="NYD-SP28"/>
    <property type="match status" value="1"/>
</dbReference>
<feature type="domain" description="Dynein regulatory complex protein 1/2 N-terminal" evidence="15">
    <location>
        <begin position="149"/>
        <end position="248"/>
    </location>
</feature>
<dbReference type="Ensembl" id="ENSHBUT00000025972.1">
    <property type="protein sequence ID" value="ENSHBUP00000032761.1"/>
    <property type="gene ID" value="ENSHBUG00000019252.1"/>
</dbReference>
<dbReference type="GeneTree" id="ENSGT00940000168627"/>
<evidence type="ECO:0000256" key="5">
    <source>
        <dbReference type="ARBA" id="ARBA00023069"/>
    </source>
</evidence>
<feature type="compositionally biased region" description="Gly residues" evidence="14">
    <location>
        <begin position="53"/>
        <end position="63"/>
    </location>
</feature>
<keyword evidence="5" id="KW-0969">Cilium</keyword>
<feature type="region of interest" description="Disordered" evidence="14">
    <location>
        <begin position="89"/>
        <end position="143"/>
    </location>
</feature>
<feature type="region of interest" description="Disordered" evidence="14">
    <location>
        <begin position="1"/>
        <end position="65"/>
    </location>
</feature>
<feature type="compositionally biased region" description="Low complexity" evidence="14">
    <location>
        <begin position="22"/>
        <end position="52"/>
    </location>
</feature>
<dbReference type="STRING" id="8153.ENSHBUP00000032761"/>
<reference evidence="16" key="2">
    <citation type="submission" date="2025-09" db="UniProtKB">
        <authorList>
            <consortium name="Ensembl"/>
        </authorList>
    </citation>
    <scope>IDENTIFICATION</scope>
</reference>
<evidence type="ECO:0000256" key="12">
    <source>
        <dbReference type="ARBA" id="ARBA00045865"/>
    </source>
</evidence>
<keyword evidence="2" id="KW-0963">Cytoplasm</keyword>
<dbReference type="GO" id="GO:0003352">
    <property type="term" value="P:regulation of cilium movement"/>
    <property type="evidence" value="ECO:0007669"/>
    <property type="project" value="TreeGrafter"/>
</dbReference>
<proteinExistence type="inferred from homology"/>
<accession>A0A3Q2X2F0</accession>
<dbReference type="InterPro" id="IPR039505">
    <property type="entry name" value="DRC1/2_N"/>
</dbReference>
<evidence type="ECO:0000256" key="13">
    <source>
        <dbReference type="SAM" id="Coils"/>
    </source>
</evidence>
<evidence type="ECO:0000313" key="17">
    <source>
        <dbReference type="Proteomes" id="UP000264840"/>
    </source>
</evidence>
<keyword evidence="7" id="KW-0966">Cell projection</keyword>
<evidence type="ECO:0000256" key="2">
    <source>
        <dbReference type="ARBA" id="ARBA00022490"/>
    </source>
</evidence>
<dbReference type="PANTHER" id="PTHR21625">
    <property type="entry name" value="NYD-SP28 PROTEIN"/>
    <property type="match status" value="1"/>
</dbReference>
<evidence type="ECO:0000259" key="15">
    <source>
        <dbReference type="Pfam" id="PF14772"/>
    </source>
</evidence>
<comment type="function">
    <text evidence="12">Component of the nexin-dynein regulatory complex (N-DRC), a key regulator of ciliary/flagellar motility which maintains the alignment and integrity of the distal axoneme and regulates microtubule sliding in motile axonemes. Plays a critical role in the assembly of N-DRC and also stabilizes the assembly of multiple inner dynein arms and radial spokes. Coassembles with DRC1 to form a central scaffold needed for assembly of the N-DRC and its attachment to the outer doublet microtubules.</text>
</comment>
<organism evidence="16 17">
    <name type="scientific">Haplochromis burtoni</name>
    <name type="common">Burton's mouthbrooder</name>
    <name type="synonym">Chromis burtoni</name>
    <dbReference type="NCBI Taxonomy" id="8153"/>
    <lineage>
        <taxon>Eukaryota</taxon>
        <taxon>Metazoa</taxon>
        <taxon>Chordata</taxon>
        <taxon>Craniata</taxon>
        <taxon>Vertebrata</taxon>
        <taxon>Euteleostomi</taxon>
        <taxon>Actinopterygii</taxon>
        <taxon>Neopterygii</taxon>
        <taxon>Teleostei</taxon>
        <taxon>Neoteleostei</taxon>
        <taxon>Acanthomorphata</taxon>
        <taxon>Ovalentaria</taxon>
        <taxon>Cichlomorphae</taxon>
        <taxon>Cichliformes</taxon>
        <taxon>Cichlidae</taxon>
        <taxon>African cichlids</taxon>
        <taxon>Pseudocrenilabrinae</taxon>
        <taxon>Haplochromini</taxon>
        <taxon>Haplochromis</taxon>
    </lineage>
</organism>
<evidence type="ECO:0000256" key="8">
    <source>
        <dbReference type="ARBA" id="ARBA00037841"/>
    </source>
</evidence>
<sequence>MRAHACDTDKRVTGSSPPYSPDSPLSCPAPSAPEAASSSICNSSSFGYPSSGDSGGGRPGSGSGSRALVAAMSLWGELLGSRSSFAAEPRGEALCPGGSCRSRDANAGGETLPEGHRRSVTRRRGGIMPKKMKKSVGKSDEERQVHLQQRAQAEEELKQKKEETLGLFLKDKLQKEQRNTAVNLLKLHDGWRAILRQTRDAELRHDIIVLQQTFERTLDDLDSTVQKLMGDVQETERQEAHMQRCHLHHMEALWALQAARLQGLQQQWERALEDVSASVSSQRQQMLEQSQQQEIQLQELTLTAELHNTDAMNDIRMLLEDTLAMYTCSLEEQVAALEGREEVSDATQTSLEHLQKSIVKVTQLEKQLADNQKKISEDLKTTKKLEDAVRRLREKMISNKAENSSLEEDLTATIHELNCRSHALQDHLTQSHTAARKRLTELAVQGDAAAKNLQAVVTKGERVLRAADICHRLETQHDTLLTSSSSRRTDECQQDTPAKDVCRFPELQQLRRSSSSAVLQREALRKHSKDLRRENEQLQLLLRQHDHHAHLPPLHVARAPTTTSTTPATARGRSHVTVIEAAHAVLKQ</sequence>
<dbReference type="InterPro" id="IPR039750">
    <property type="entry name" value="DRC1/DRC2"/>
</dbReference>
<name>A0A3Q2X2F0_HAPBU</name>
<protein>
    <recommendedName>
        <fullName evidence="10">Dynein regulatory complex subunit 2</fullName>
    </recommendedName>
    <alternativeName>
        <fullName evidence="11">Coiled-coil domain-containing protein 65</fullName>
    </alternativeName>
</protein>
<dbReference type="OMA" id="KINQKCR"/>
<feature type="compositionally biased region" description="Basic and acidic residues" evidence="14">
    <location>
        <begin position="1"/>
        <end position="12"/>
    </location>
</feature>
<comment type="similarity">
    <text evidence="9">Belongs to the DRC2 family.</text>
</comment>
<evidence type="ECO:0000256" key="10">
    <source>
        <dbReference type="ARBA" id="ARBA00040899"/>
    </source>
</evidence>
<evidence type="ECO:0000256" key="6">
    <source>
        <dbReference type="ARBA" id="ARBA00023212"/>
    </source>
</evidence>
<keyword evidence="17" id="KW-1185">Reference proteome</keyword>
<evidence type="ECO:0000256" key="7">
    <source>
        <dbReference type="ARBA" id="ARBA00023273"/>
    </source>
</evidence>
<dbReference type="Proteomes" id="UP000264840">
    <property type="component" value="Unplaced"/>
</dbReference>
<feature type="compositionally biased region" description="Basic residues" evidence="14">
    <location>
        <begin position="118"/>
        <end position="136"/>
    </location>
</feature>
<evidence type="ECO:0000256" key="3">
    <source>
        <dbReference type="ARBA" id="ARBA00022846"/>
    </source>
</evidence>
<dbReference type="GO" id="GO:0070286">
    <property type="term" value="P:axonemal dynein complex assembly"/>
    <property type="evidence" value="ECO:0007669"/>
    <property type="project" value="InterPro"/>
</dbReference>
<keyword evidence="3" id="KW-0282">Flagellum</keyword>
<reference evidence="16" key="1">
    <citation type="submission" date="2025-08" db="UniProtKB">
        <authorList>
            <consortium name="Ensembl"/>
        </authorList>
    </citation>
    <scope>IDENTIFICATION</scope>
</reference>
<evidence type="ECO:0000256" key="9">
    <source>
        <dbReference type="ARBA" id="ARBA00038424"/>
    </source>
</evidence>
<evidence type="ECO:0000313" key="16">
    <source>
        <dbReference type="Ensembl" id="ENSHBUP00000032761.1"/>
    </source>
</evidence>
<evidence type="ECO:0000256" key="11">
    <source>
        <dbReference type="ARBA" id="ARBA00041517"/>
    </source>
</evidence>
<dbReference type="AlphaFoldDB" id="A0A3Q2X2F0"/>
<keyword evidence="4 13" id="KW-0175">Coiled coil</keyword>
<dbReference type="PANTHER" id="PTHR21625:SF0">
    <property type="entry name" value="DYNEIN REGULATORY COMPLEX SUBUNIT 2"/>
    <property type="match status" value="1"/>
</dbReference>
<feature type="coiled-coil region" evidence="13">
    <location>
        <begin position="354"/>
        <end position="409"/>
    </location>
</feature>
<keyword evidence="6" id="KW-0206">Cytoskeleton</keyword>
<dbReference type="GO" id="GO:0060285">
    <property type="term" value="P:cilium-dependent cell motility"/>
    <property type="evidence" value="ECO:0007669"/>
    <property type="project" value="TreeGrafter"/>
</dbReference>
<evidence type="ECO:0000256" key="4">
    <source>
        <dbReference type="ARBA" id="ARBA00023054"/>
    </source>
</evidence>